<dbReference type="Gene3D" id="3.40.430.10">
    <property type="entry name" value="Dihydrofolate Reductase, subunit A"/>
    <property type="match status" value="1"/>
</dbReference>
<dbReference type="GO" id="GO:0009231">
    <property type="term" value="P:riboflavin biosynthetic process"/>
    <property type="evidence" value="ECO:0007669"/>
    <property type="project" value="InterPro"/>
</dbReference>
<evidence type="ECO:0000256" key="2">
    <source>
        <dbReference type="ARBA" id="ARBA00022857"/>
    </source>
</evidence>
<dbReference type="InterPro" id="IPR050765">
    <property type="entry name" value="Riboflavin_Biosynth_HTPR"/>
</dbReference>
<feature type="domain" description="Bacterial bifunctional deaminase-reductase C-terminal" evidence="4">
    <location>
        <begin position="32"/>
        <end position="225"/>
    </location>
</feature>
<evidence type="ECO:0000313" key="5">
    <source>
        <dbReference type="EMBL" id="CAA9516270.1"/>
    </source>
</evidence>
<gene>
    <name evidence="5" type="ORF">AVDCRST_MAG53-3090</name>
</gene>
<dbReference type="SUPFAM" id="SSF53597">
    <property type="entry name" value="Dihydrofolate reductase-like"/>
    <property type="match status" value="1"/>
</dbReference>
<dbReference type="PANTHER" id="PTHR38011:SF7">
    <property type="entry name" value="2,5-DIAMINO-6-RIBOSYLAMINO-4(3H)-PYRIMIDINONE 5'-PHOSPHATE REDUCTASE"/>
    <property type="match status" value="1"/>
</dbReference>
<dbReference type="PANTHER" id="PTHR38011">
    <property type="entry name" value="DIHYDROFOLATE REDUCTASE FAMILY PROTEIN (AFU_ORTHOLOGUE AFUA_8G06820)"/>
    <property type="match status" value="1"/>
</dbReference>
<evidence type="ECO:0000256" key="1">
    <source>
        <dbReference type="ARBA" id="ARBA00005104"/>
    </source>
</evidence>
<evidence type="ECO:0000256" key="3">
    <source>
        <dbReference type="ARBA" id="ARBA00023002"/>
    </source>
</evidence>
<dbReference type="InterPro" id="IPR024072">
    <property type="entry name" value="DHFR-like_dom_sf"/>
</dbReference>
<dbReference type="Pfam" id="PF01872">
    <property type="entry name" value="RibD_C"/>
    <property type="match status" value="1"/>
</dbReference>
<sequence>MRELLPRAGGELTAEALVARLGLEAGGRPGLPRVVAIMIASVDGRATIDQTSTKLGHPEDRALLRGLRAAADCVLVGRRTIAAEGYGRLLDGEHRATRVGAGRPEHPLVATVSRSGEVPWGAPVFSAPGVEKQVYVGCPVSVPEGVTATSVEQTSGGPRAALEHLRAIRGVRSVTCEGGPELLRALLADDLVDDLLLTVAPLLVAGPGPTALTGAALDPPARMELRAVGQADDHLFLHYAR</sequence>
<organism evidence="5">
    <name type="scientific">uncultured Solirubrobacteraceae bacterium</name>
    <dbReference type="NCBI Taxonomy" id="1162706"/>
    <lineage>
        <taxon>Bacteria</taxon>
        <taxon>Bacillati</taxon>
        <taxon>Actinomycetota</taxon>
        <taxon>Thermoleophilia</taxon>
        <taxon>Solirubrobacterales</taxon>
        <taxon>Solirubrobacteraceae</taxon>
        <taxon>environmental samples</taxon>
    </lineage>
</organism>
<reference evidence="5" key="1">
    <citation type="submission" date="2020-02" db="EMBL/GenBank/DDBJ databases">
        <authorList>
            <person name="Meier V. D."/>
        </authorList>
    </citation>
    <scope>NUCLEOTIDE SEQUENCE</scope>
    <source>
        <strain evidence="5">AVDCRST_MAG53</strain>
    </source>
</reference>
<keyword evidence="3" id="KW-0560">Oxidoreductase</keyword>
<accession>A0A6J4T843</accession>
<dbReference type="GO" id="GO:0008703">
    <property type="term" value="F:5-amino-6-(5-phosphoribosylamino)uracil reductase activity"/>
    <property type="evidence" value="ECO:0007669"/>
    <property type="project" value="InterPro"/>
</dbReference>
<name>A0A6J4T843_9ACTN</name>
<keyword evidence="2" id="KW-0521">NADP</keyword>
<dbReference type="AlphaFoldDB" id="A0A6J4T843"/>
<proteinExistence type="predicted"/>
<protein>
    <recommendedName>
        <fullName evidence="4">Bacterial bifunctional deaminase-reductase C-terminal domain-containing protein</fullName>
    </recommendedName>
</protein>
<dbReference type="InterPro" id="IPR002734">
    <property type="entry name" value="RibDG_C"/>
</dbReference>
<comment type="pathway">
    <text evidence="1">Cofactor biosynthesis; riboflavin biosynthesis.</text>
</comment>
<evidence type="ECO:0000259" key="4">
    <source>
        <dbReference type="Pfam" id="PF01872"/>
    </source>
</evidence>
<dbReference type="EMBL" id="CADCVR010000094">
    <property type="protein sequence ID" value="CAA9516270.1"/>
    <property type="molecule type" value="Genomic_DNA"/>
</dbReference>